<evidence type="ECO:0000313" key="2">
    <source>
        <dbReference type="EMBL" id="PSH54796.1"/>
    </source>
</evidence>
<dbReference type="Pfam" id="PF01161">
    <property type="entry name" value="PBP"/>
    <property type="match status" value="1"/>
</dbReference>
<dbReference type="InterPro" id="IPR008914">
    <property type="entry name" value="PEBP"/>
</dbReference>
<sequence>MANKLRIILAVCFTVGMISGASADMRISFEWGPTKKCFDSKTPPMQLSGVPQGTANLDIRMQDQNASDFNHGGGKIAYTGENTLPYGAVSYRGPCPPAGQHTYMFTVKALDANGKTLATAKAKRKFPQ</sequence>
<dbReference type="EMBL" id="PGGN01000007">
    <property type="protein sequence ID" value="PSH54796.1"/>
    <property type="molecule type" value="Genomic_DNA"/>
</dbReference>
<feature type="signal peptide" evidence="1">
    <location>
        <begin position="1"/>
        <end position="23"/>
    </location>
</feature>
<dbReference type="Gene3D" id="3.90.280.10">
    <property type="entry name" value="PEBP-like"/>
    <property type="match status" value="1"/>
</dbReference>
<name>A0A2P7AKU2_9HYPH</name>
<organism evidence="2 3">
    <name type="scientific">Phyllobacterium endophyticum</name>
    <dbReference type="NCBI Taxonomy" id="1149773"/>
    <lineage>
        <taxon>Bacteria</taxon>
        <taxon>Pseudomonadati</taxon>
        <taxon>Pseudomonadota</taxon>
        <taxon>Alphaproteobacteria</taxon>
        <taxon>Hyphomicrobiales</taxon>
        <taxon>Phyllobacteriaceae</taxon>
        <taxon>Phyllobacterium</taxon>
    </lineage>
</organism>
<reference evidence="3" key="1">
    <citation type="submission" date="2017-11" db="EMBL/GenBank/DDBJ databases">
        <authorList>
            <person name="Kuznetsova I."/>
            <person name="Sazanova A."/>
            <person name="Chirak E."/>
            <person name="Safronova V."/>
            <person name="Willems A."/>
        </authorList>
    </citation>
    <scope>NUCLEOTIDE SEQUENCE [LARGE SCALE GENOMIC DNA]</scope>
    <source>
        <strain evidence="3">PEPV15</strain>
    </source>
</reference>
<dbReference type="SUPFAM" id="SSF49777">
    <property type="entry name" value="PEBP-like"/>
    <property type="match status" value="1"/>
</dbReference>
<dbReference type="AlphaFoldDB" id="A0A2P7AKU2"/>
<dbReference type="Proteomes" id="UP000241158">
    <property type="component" value="Unassembled WGS sequence"/>
</dbReference>
<feature type="chain" id="PRO_5015172024" evidence="1">
    <location>
        <begin position="24"/>
        <end position="128"/>
    </location>
</feature>
<evidence type="ECO:0000313" key="3">
    <source>
        <dbReference type="Proteomes" id="UP000241158"/>
    </source>
</evidence>
<dbReference type="RefSeq" id="WP_106719308.1">
    <property type="nucleotide sequence ID" value="NZ_JACHXT010000001.1"/>
</dbReference>
<accession>A0A2P7AKU2</accession>
<keyword evidence="1" id="KW-0732">Signal</keyword>
<dbReference type="InterPro" id="IPR036610">
    <property type="entry name" value="PEBP-like_sf"/>
</dbReference>
<dbReference type="OrthoDB" id="9797506at2"/>
<evidence type="ECO:0000256" key="1">
    <source>
        <dbReference type="SAM" id="SignalP"/>
    </source>
</evidence>
<gene>
    <name evidence="2" type="ORF">CU100_24740</name>
</gene>
<protein>
    <submittedName>
        <fullName evidence="2">Phospholipid-binding protein</fullName>
    </submittedName>
</protein>
<proteinExistence type="predicted"/>
<keyword evidence="3" id="KW-1185">Reference proteome</keyword>
<comment type="caution">
    <text evidence="2">The sequence shown here is derived from an EMBL/GenBank/DDBJ whole genome shotgun (WGS) entry which is preliminary data.</text>
</comment>